<organism evidence="2 3">
    <name type="scientific">Didymella exigua CBS 183.55</name>
    <dbReference type="NCBI Taxonomy" id="1150837"/>
    <lineage>
        <taxon>Eukaryota</taxon>
        <taxon>Fungi</taxon>
        <taxon>Dikarya</taxon>
        <taxon>Ascomycota</taxon>
        <taxon>Pezizomycotina</taxon>
        <taxon>Dothideomycetes</taxon>
        <taxon>Pleosporomycetidae</taxon>
        <taxon>Pleosporales</taxon>
        <taxon>Pleosporineae</taxon>
        <taxon>Didymellaceae</taxon>
        <taxon>Didymella</taxon>
    </lineage>
</organism>
<keyword evidence="3" id="KW-1185">Reference proteome</keyword>
<name>A0A6A5S093_9PLEO</name>
<protein>
    <submittedName>
        <fullName evidence="2">Uncharacterized protein</fullName>
    </submittedName>
</protein>
<keyword evidence="1" id="KW-1133">Transmembrane helix</keyword>
<evidence type="ECO:0000256" key="1">
    <source>
        <dbReference type="SAM" id="Phobius"/>
    </source>
</evidence>
<keyword evidence="1" id="KW-0472">Membrane</keyword>
<dbReference type="AlphaFoldDB" id="A0A6A5S093"/>
<dbReference type="EMBL" id="ML978958">
    <property type="protein sequence ID" value="KAF1932698.1"/>
    <property type="molecule type" value="Genomic_DNA"/>
</dbReference>
<reference evidence="2" key="1">
    <citation type="journal article" date="2020" name="Stud. Mycol.">
        <title>101 Dothideomycetes genomes: a test case for predicting lifestyles and emergence of pathogens.</title>
        <authorList>
            <person name="Haridas S."/>
            <person name="Albert R."/>
            <person name="Binder M."/>
            <person name="Bloem J."/>
            <person name="Labutti K."/>
            <person name="Salamov A."/>
            <person name="Andreopoulos B."/>
            <person name="Baker S."/>
            <person name="Barry K."/>
            <person name="Bills G."/>
            <person name="Bluhm B."/>
            <person name="Cannon C."/>
            <person name="Castanera R."/>
            <person name="Culley D."/>
            <person name="Daum C."/>
            <person name="Ezra D."/>
            <person name="Gonzalez J."/>
            <person name="Henrissat B."/>
            <person name="Kuo A."/>
            <person name="Liang C."/>
            <person name="Lipzen A."/>
            <person name="Lutzoni F."/>
            <person name="Magnuson J."/>
            <person name="Mondo S."/>
            <person name="Nolan M."/>
            <person name="Ohm R."/>
            <person name="Pangilinan J."/>
            <person name="Park H.-J."/>
            <person name="Ramirez L."/>
            <person name="Alfaro M."/>
            <person name="Sun H."/>
            <person name="Tritt A."/>
            <person name="Yoshinaga Y."/>
            <person name="Zwiers L.-H."/>
            <person name="Turgeon B."/>
            <person name="Goodwin S."/>
            <person name="Spatafora J."/>
            <person name="Crous P."/>
            <person name="Grigoriev I."/>
        </authorList>
    </citation>
    <scope>NUCLEOTIDE SEQUENCE</scope>
    <source>
        <strain evidence="2">CBS 183.55</strain>
    </source>
</reference>
<dbReference type="RefSeq" id="XP_033452946.1">
    <property type="nucleotide sequence ID" value="XM_033590173.1"/>
</dbReference>
<evidence type="ECO:0000313" key="3">
    <source>
        <dbReference type="Proteomes" id="UP000800082"/>
    </source>
</evidence>
<dbReference type="Proteomes" id="UP000800082">
    <property type="component" value="Unassembled WGS sequence"/>
</dbReference>
<evidence type="ECO:0000313" key="2">
    <source>
        <dbReference type="EMBL" id="KAF1932698.1"/>
    </source>
</evidence>
<sequence length="227" mass="25066">MTRLKPTVSPAFLEEFSDRIERLNSLLAEGDTMISNFVRKFGISSVSLPYSPDFSADRYDNGLRTVHITSVDGKQRMHWYRAGAPAGSASHIPSGSTEATTQTVNGSVVVKKTVGHPELSFSEISLGCLRPDIMSMTQHEEAEETFCTTPIPSLKVPTPCIPPTSPEIDRIHDDSTDPRSTVEKAFCHGRQTARPFIIPSALLMIMPWILSKYLILPWLTSIAYSSP</sequence>
<keyword evidence="1" id="KW-0812">Transmembrane</keyword>
<feature type="transmembrane region" description="Helical" evidence="1">
    <location>
        <begin position="196"/>
        <end position="219"/>
    </location>
</feature>
<dbReference type="GeneID" id="54347834"/>
<accession>A0A6A5S093</accession>
<gene>
    <name evidence="2" type="ORF">M421DRAFT_399116</name>
</gene>
<proteinExistence type="predicted"/>